<reference evidence="9 10" key="1">
    <citation type="submission" date="2016-11" db="EMBL/GenBank/DDBJ databases">
        <authorList>
            <person name="Jaros S."/>
            <person name="Januszkiewicz K."/>
            <person name="Wedrychowicz H."/>
        </authorList>
    </citation>
    <scope>NUCLEOTIDE SEQUENCE [LARGE SCALE GENOMIC DNA]</scope>
    <source>
        <strain evidence="9 10">DSM 3089</strain>
    </source>
</reference>
<dbReference type="InterPro" id="IPR012394">
    <property type="entry name" value="Aldehyde_DH_NAD(P)"/>
</dbReference>
<dbReference type="Gene3D" id="3.40.309.10">
    <property type="entry name" value="Aldehyde Dehydrogenase, Chain A, domain 2"/>
    <property type="match status" value="1"/>
</dbReference>
<dbReference type="PROSITE" id="PS00070">
    <property type="entry name" value="ALDEHYDE_DEHYDR_CYS"/>
    <property type="match status" value="1"/>
</dbReference>
<dbReference type="Proteomes" id="UP000184526">
    <property type="component" value="Unassembled WGS sequence"/>
</dbReference>
<dbReference type="InterPro" id="IPR016162">
    <property type="entry name" value="Ald_DH_N"/>
</dbReference>
<keyword evidence="2 4" id="KW-0560">Oxidoreductase</keyword>
<dbReference type="PIRSF" id="PIRSF036492">
    <property type="entry name" value="ALDH"/>
    <property type="match status" value="1"/>
</dbReference>
<dbReference type="CDD" id="cd07136">
    <property type="entry name" value="ALDH_YwdH-P39616"/>
    <property type="match status" value="1"/>
</dbReference>
<evidence type="ECO:0000259" key="8">
    <source>
        <dbReference type="Pfam" id="PF00171"/>
    </source>
</evidence>
<dbReference type="PROSITE" id="PS00687">
    <property type="entry name" value="ALDEHYDE_DEHYDR_GLU"/>
    <property type="match status" value="1"/>
</dbReference>
<keyword evidence="3" id="KW-0520">NAD</keyword>
<keyword evidence="10" id="KW-1185">Reference proteome</keyword>
<dbReference type="GO" id="GO:0004029">
    <property type="term" value="F:aldehyde dehydrogenase (NAD+) activity"/>
    <property type="evidence" value="ECO:0007669"/>
    <property type="project" value="TreeGrafter"/>
</dbReference>
<dbReference type="GO" id="GO:0006081">
    <property type="term" value="P:aldehyde metabolic process"/>
    <property type="evidence" value="ECO:0007669"/>
    <property type="project" value="InterPro"/>
</dbReference>
<evidence type="ECO:0000256" key="2">
    <source>
        <dbReference type="ARBA" id="ARBA00023002"/>
    </source>
</evidence>
<dbReference type="GO" id="GO:0005737">
    <property type="term" value="C:cytoplasm"/>
    <property type="evidence" value="ECO:0007669"/>
    <property type="project" value="TreeGrafter"/>
</dbReference>
<evidence type="ECO:0000256" key="6">
    <source>
        <dbReference type="PROSITE-ProRule" id="PRU10007"/>
    </source>
</evidence>
<dbReference type="InterPro" id="IPR016163">
    <property type="entry name" value="Ald_DH_C"/>
</dbReference>
<feature type="domain" description="Aldehyde dehydrogenase" evidence="8">
    <location>
        <begin position="10"/>
        <end position="430"/>
    </location>
</feature>
<comment type="similarity">
    <text evidence="1 4 7">Belongs to the aldehyde dehydrogenase family.</text>
</comment>
<dbReference type="PANTHER" id="PTHR43570">
    <property type="entry name" value="ALDEHYDE DEHYDROGENASE"/>
    <property type="match status" value="1"/>
</dbReference>
<proteinExistence type="inferred from homology"/>
<dbReference type="STRING" id="1121306.SAMN02745196_02288"/>
<dbReference type="InterPro" id="IPR015590">
    <property type="entry name" value="Aldehyde_DH_dom"/>
</dbReference>
<dbReference type="FunFam" id="3.40.309.10:FF:000003">
    <property type="entry name" value="Aldehyde dehydrogenase"/>
    <property type="match status" value="1"/>
</dbReference>
<dbReference type="InterPro" id="IPR016161">
    <property type="entry name" value="Ald_DH/histidinol_DH"/>
</dbReference>
<evidence type="ECO:0000313" key="9">
    <source>
        <dbReference type="EMBL" id="SHH99714.1"/>
    </source>
</evidence>
<dbReference type="SUPFAM" id="SSF53720">
    <property type="entry name" value="ALDH-like"/>
    <property type="match status" value="1"/>
</dbReference>
<dbReference type="OrthoDB" id="9762913at2"/>
<evidence type="ECO:0000313" key="10">
    <source>
        <dbReference type="Proteomes" id="UP000184526"/>
    </source>
</evidence>
<evidence type="ECO:0000256" key="1">
    <source>
        <dbReference type="ARBA" id="ARBA00009986"/>
    </source>
</evidence>
<dbReference type="PANTHER" id="PTHR43570:SF16">
    <property type="entry name" value="ALDEHYDE DEHYDROGENASE TYPE III, ISOFORM Q"/>
    <property type="match status" value="1"/>
</dbReference>
<dbReference type="EMBL" id="FQXP01000008">
    <property type="protein sequence ID" value="SHH99714.1"/>
    <property type="molecule type" value="Genomic_DNA"/>
</dbReference>
<dbReference type="FunFam" id="3.40.605.10:FF:000004">
    <property type="entry name" value="Aldehyde dehydrogenase"/>
    <property type="match status" value="1"/>
</dbReference>
<evidence type="ECO:0000256" key="7">
    <source>
        <dbReference type="RuleBase" id="RU003345"/>
    </source>
</evidence>
<gene>
    <name evidence="9" type="ORF">SAMN02745196_02288</name>
</gene>
<evidence type="ECO:0000256" key="5">
    <source>
        <dbReference type="PIRSR" id="PIRSR036492-1"/>
    </source>
</evidence>
<organism evidence="9 10">
    <name type="scientific">Clostridium collagenovorans DSM 3089</name>
    <dbReference type="NCBI Taxonomy" id="1121306"/>
    <lineage>
        <taxon>Bacteria</taxon>
        <taxon>Bacillati</taxon>
        <taxon>Bacillota</taxon>
        <taxon>Clostridia</taxon>
        <taxon>Eubacteriales</taxon>
        <taxon>Clostridiaceae</taxon>
        <taxon>Clostridium</taxon>
    </lineage>
</organism>
<dbReference type="Gene3D" id="3.40.605.10">
    <property type="entry name" value="Aldehyde Dehydrogenase, Chain A, domain 1"/>
    <property type="match status" value="1"/>
</dbReference>
<name>A0A1M5XJM4_9CLOT</name>
<evidence type="ECO:0000256" key="4">
    <source>
        <dbReference type="PIRNR" id="PIRNR036492"/>
    </source>
</evidence>
<dbReference type="AlphaFoldDB" id="A0A1M5XJM4"/>
<feature type="active site" evidence="5">
    <location>
        <position position="246"/>
    </location>
</feature>
<sequence>MKNLNEILDNQRAFFLSGKTMDIEFRIEQLNKLRTSIIKHEEDILDALKKDLNKSNFESYETELGIVLEEITLMSKNIRKWSKDKKVKSPLMHYKTDTYIHSEPYGVVLNIAPWNYPFQLLMAPLIGIIAGGNCAMLKPSKYSISTSKVIEIIIREAFDENYITVVEAEGGRESIQALLQLRFDYIFFTGSVDVGKVVMENAAKHLTPVTLELGGKSPCIVCKDAKLEIAAKRIVWGKFLNAGQTCVAPDYLLVHKNVKEELLKNIKKNIIEFFGENPKSSNDFGRIITNKHVERLASYLSCGSVYFGGKYDVSEKYMEPTILTDISFEDAVMQEEIFGPIFPVIEFEDIDDVINILKHKEKPLALYLFTESKEIENKVVKRVSYGGGCINDTIIHVASSYAPFGGVGNSGMGAYHGKYSFDLFTHQKSILKKSSKFDIKVRYAPYKDKLNLLKKIMK</sequence>
<accession>A0A1M5XJM4</accession>
<dbReference type="InterPro" id="IPR029510">
    <property type="entry name" value="Ald_DH_CS_GLU"/>
</dbReference>
<dbReference type="InterPro" id="IPR016160">
    <property type="entry name" value="Ald_DH_CS_CYS"/>
</dbReference>
<dbReference type="RefSeq" id="WP_072832145.1">
    <property type="nucleotide sequence ID" value="NZ_FQXP01000008.1"/>
</dbReference>
<dbReference type="Pfam" id="PF00171">
    <property type="entry name" value="Aldedh"/>
    <property type="match status" value="1"/>
</dbReference>
<feature type="active site" evidence="5 6">
    <location>
        <position position="212"/>
    </location>
</feature>
<protein>
    <recommendedName>
        <fullName evidence="4">Aldehyde dehydrogenase</fullName>
    </recommendedName>
</protein>
<evidence type="ECO:0000256" key="3">
    <source>
        <dbReference type="ARBA" id="ARBA00023027"/>
    </source>
</evidence>